<comment type="similarity">
    <text evidence="1">Belongs to the IS21/IS1162 putative ATP-binding protein family.</text>
</comment>
<comment type="caution">
    <text evidence="5">The sequence shown here is derived from an EMBL/GenBank/DDBJ whole genome shotgun (WGS) entry which is preliminary data.</text>
</comment>
<dbReference type="CDD" id="cd00009">
    <property type="entry name" value="AAA"/>
    <property type="match status" value="1"/>
</dbReference>
<keyword evidence="2" id="KW-0547">Nucleotide-binding</keyword>
<dbReference type="PANTHER" id="PTHR30050">
    <property type="entry name" value="CHROMOSOMAL REPLICATION INITIATOR PROTEIN DNAA"/>
    <property type="match status" value="1"/>
</dbReference>
<evidence type="ECO:0000256" key="3">
    <source>
        <dbReference type="ARBA" id="ARBA00022840"/>
    </source>
</evidence>
<dbReference type="AlphaFoldDB" id="A0A418Y5S9"/>
<dbReference type="NCBIfam" id="NF038214">
    <property type="entry name" value="IS21_help_AAA"/>
    <property type="match status" value="1"/>
</dbReference>
<protein>
    <submittedName>
        <fullName evidence="5">AAA family ATPase</fullName>
    </submittedName>
</protein>
<evidence type="ECO:0000259" key="4">
    <source>
        <dbReference type="SMART" id="SM00382"/>
    </source>
</evidence>
<dbReference type="PIRSF" id="PIRSF003073">
    <property type="entry name" value="DNAC_TnpB_IstB"/>
    <property type="match status" value="1"/>
</dbReference>
<dbReference type="PANTHER" id="PTHR30050:SF4">
    <property type="entry name" value="ATP-BINDING PROTEIN RV3427C IN INSERTION SEQUENCE-RELATED"/>
    <property type="match status" value="1"/>
</dbReference>
<evidence type="ECO:0000313" key="6">
    <source>
        <dbReference type="Proteomes" id="UP000284006"/>
    </source>
</evidence>
<keyword evidence="6" id="KW-1185">Reference proteome</keyword>
<evidence type="ECO:0000256" key="2">
    <source>
        <dbReference type="ARBA" id="ARBA00022741"/>
    </source>
</evidence>
<dbReference type="Pfam" id="PF01695">
    <property type="entry name" value="IstB_IS21"/>
    <property type="match status" value="1"/>
</dbReference>
<proteinExistence type="inferred from homology"/>
<dbReference type="GO" id="GO:0006260">
    <property type="term" value="P:DNA replication"/>
    <property type="evidence" value="ECO:0007669"/>
    <property type="project" value="TreeGrafter"/>
</dbReference>
<organism evidence="5 6">
    <name type="scientific">Massilia cavernae</name>
    <dbReference type="NCBI Taxonomy" id="2320864"/>
    <lineage>
        <taxon>Bacteria</taxon>
        <taxon>Pseudomonadati</taxon>
        <taxon>Pseudomonadota</taxon>
        <taxon>Betaproteobacteria</taxon>
        <taxon>Burkholderiales</taxon>
        <taxon>Oxalobacteraceae</taxon>
        <taxon>Telluria group</taxon>
        <taxon>Massilia</taxon>
    </lineage>
</organism>
<reference evidence="5 6" key="1">
    <citation type="submission" date="2018-09" db="EMBL/GenBank/DDBJ databases">
        <authorList>
            <person name="Zhu H."/>
        </authorList>
    </citation>
    <scope>NUCLEOTIDE SEQUENCE [LARGE SCALE GENOMIC DNA]</scope>
    <source>
        <strain evidence="5 6">K1S02-61</strain>
    </source>
</reference>
<evidence type="ECO:0000313" key="5">
    <source>
        <dbReference type="EMBL" id="RJG22223.1"/>
    </source>
</evidence>
<name>A0A418Y5S9_9BURK</name>
<dbReference type="Gene3D" id="3.40.50.300">
    <property type="entry name" value="P-loop containing nucleotide triphosphate hydrolases"/>
    <property type="match status" value="1"/>
</dbReference>
<dbReference type="FunFam" id="3.40.50.300:FF:001361">
    <property type="entry name" value="AAA family ATPase"/>
    <property type="match status" value="1"/>
</dbReference>
<dbReference type="EMBL" id="QYUP01000061">
    <property type="protein sequence ID" value="RJG22223.1"/>
    <property type="molecule type" value="Genomic_DNA"/>
</dbReference>
<dbReference type="RefSeq" id="WP_119809851.1">
    <property type="nucleotide sequence ID" value="NZ_QYUP01000061.1"/>
</dbReference>
<dbReference type="GO" id="GO:0005524">
    <property type="term" value="F:ATP binding"/>
    <property type="evidence" value="ECO:0007669"/>
    <property type="project" value="UniProtKB-KW"/>
</dbReference>
<dbReference type="InterPro" id="IPR047661">
    <property type="entry name" value="IstB"/>
</dbReference>
<dbReference type="OrthoDB" id="9773429at2"/>
<feature type="domain" description="AAA+ ATPase" evidence="4">
    <location>
        <begin position="97"/>
        <end position="229"/>
    </location>
</feature>
<keyword evidence="3" id="KW-0067">ATP-binding</keyword>
<dbReference type="Proteomes" id="UP000284006">
    <property type="component" value="Unassembled WGS sequence"/>
</dbReference>
<dbReference type="InterPro" id="IPR002611">
    <property type="entry name" value="IstB_ATP-bd"/>
</dbReference>
<evidence type="ECO:0000256" key="1">
    <source>
        <dbReference type="ARBA" id="ARBA00008059"/>
    </source>
</evidence>
<sequence>MLNHPTYDKLTRLKLFGMARAFAEQSGLDLDHLGFDERLGLLIDHEATERDGKALALRLQRAKLKPNAAAEDIDYRHARGLDKPLFQRLLNGNWLTAHQNVLLTGPTGVGKTWLACALAHQACRQGYSAYYVRLPRLLDELSIGRADGRYSKLLKQLAKIDTLIIDDWGLAVLDDVHRRDLLEVLDDRHGVRSTIVTSQIPIEHWHAAIGDATLADAILDRLVHNAHHLNLKGESMRKKRAGLTSTHQQE</sequence>
<dbReference type="SUPFAM" id="SSF52540">
    <property type="entry name" value="P-loop containing nucleoside triphosphate hydrolases"/>
    <property type="match status" value="1"/>
</dbReference>
<dbReference type="InterPro" id="IPR003593">
    <property type="entry name" value="AAA+_ATPase"/>
</dbReference>
<gene>
    <name evidence="5" type="ORF">D3872_05560</name>
</gene>
<dbReference type="InterPro" id="IPR027417">
    <property type="entry name" value="P-loop_NTPase"/>
</dbReference>
<dbReference type="SMART" id="SM00382">
    <property type="entry name" value="AAA"/>
    <property type="match status" value="1"/>
</dbReference>
<accession>A0A418Y5S9</accession>
<dbReference type="InterPro" id="IPR028350">
    <property type="entry name" value="DNAC/IstB-like"/>
</dbReference>